<evidence type="ECO:0000259" key="1">
    <source>
        <dbReference type="PROSITE" id="PS50181"/>
    </source>
</evidence>
<protein>
    <recommendedName>
        <fullName evidence="1">F-box domain-containing protein</fullName>
    </recommendedName>
</protein>
<dbReference type="PROSITE" id="PS50181">
    <property type="entry name" value="FBOX"/>
    <property type="match status" value="1"/>
</dbReference>
<name>A0A3N4IIL3_ASCIM</name>
<proteinExistence type="predicted"/>
<organism evidence="2 3">
    <name type="scientific">Ascobolus immersus RN42</name>
    <dbReference type="NCBI Taxonomy" id="1160509"/>
    <lineage>
        <taxon>Eukaryota</taxon>
        <taxon>Fungi</taxon>
        <taxon>Dikarya</taxon>
        <taxon>Ascomycota</taxon>
        <taxon>Pezizomycotina</taxon>
        <taxon>Pezizomycetes</taxon>
        <taxon>Pezizales</taxon>
        <taxon>Ascobolaceae</taxon>
        <taxon>Ascobolus</taxon>
    </lineage>
</organism>
<feature type="domain" description="F-box" evidence="1">
    <location>
        <begin position="29"/>
        <end position="79"/>
    </location>
</feature>
<sequence length="397" mass="46451">MNLLKQYSIIISRMEAVNERAVPGSESGMPAIMRLPPELLFNIAELCTPRVLLHLSAVSTAFRDFVIPRYLPDRGYRRKRFIREAMLPDMLEEERRQKEAYVARTVEERELRRKPSHGVGPSNSQTRRLPTVHLACLYCIRLLPFYHFETSDYRSHRLPAKKSHYERKCINCRVKNRFFFEILHHKGARSITFRTFFSSTPLTVCVFCNNLFLDSVPCETLLREDKQAQNQPGPHFCQKGYEALADQCWCVCCRDSFSRLRREVTYGSTYQPMNVKPPEIDVGAMCTMPCCVARFLDPREERRVRHCHRHPGKSCESTQAPVFYDFRSMLEVMEKLERTERFDVRPEYPGYNYWDSKGESRITECRFTVTDLGGSVGGPKPKIQVLRLKELYSYINL</sequence>
<dbReference type="AlphaFoldDB" id="A0A3N4IIL3"/>
<dbReference type="InterPro" id="IPR001810">
    <property type="entry name" value="F-box_dom"/>
</dbReference>
<gene>
    <name evidence="2" type="ORF">BJ508DRAFT_376407</name>
</gene>
<dbReference type="EMBL" id="ML119679">
    <property type="protein sequence ID" value="RPA81494.1"/>
    <property type="molecule type" value="Genomic_DNA"/>
</dbReference>
<dbReference type="Proteomes" id="UP000275078">
    <property type="component" value="Unassembled WGS sequence"/>
</dbReference>
<evidence type="ECO:0000313" key="3">
    <source>
        <dbReference type="Proteomes" id="UP000275078"/>
    </source>
</evidence>
<reference evidence="2 3" key="1">
    <citation type="journal article" date="2018" name="Nat. Ecol. Evol.">
        <title>Pezizomycetes genomes reveal the molecular basis of ectomycorrhizal truffle lifestyle.</title>
        <authorList>
            <person name="Murat C."/>
            <person name="Payen T."/>
            <person name="Noel B."/>
            <person name="Kuo A."/>
            <person name="Morin E."/>
            <person name="Chen J."/>
            <person name="Kohler A."/>
            <person name="Krizsan K."/>
            <person name="Balestrini R."/>
            <person name="Da Silva C."/>
            <person name="Montanini B."/>
            <person name="Hainaut M."/>
            <person name="Levati E."/>
            <person name="Barry K.W."/>
            <person name="Belfiori B."/>
            <person name="Cichocki N."/>
            <person name="Clum A."/>
            <person name="Dockter R.B."/>
            <person name="Fauchery L."/>
            <person name="Guy J."/>
            <person name="Iotti M."/>
            <person name="Le Tacon F."/>
            <person name="Lindquist E.A."/>
            <person name="Lipzen A."/>
            <person name="Malagnac F."/>
            <person name="Mello A."/>
            <person name="Molinier V."/>
            <person name="Miyauchi S."/>
            <person name="Poulain J."/>
            <person name="Riccioni C."/>
            <person name="Rubini A."/>
            <person name="Sitrit Y."/>
            <person name="Splivallo R."/>
            <person name="Traeger S."/>
            <person name="Wang M."/>
            <person name="Zifcakova L."/>
            <person name="Wipf D."/>
            <person name="Zambonelli A."/>
            <person name="Paolocci F."/>
            <person name="Nowrousian M."/>
            <person name="Ottonello S."/>
            <person name="Baldrian P."/>
            <person name="Spatafora J.W."/>
            <person name="Henrissat B."/>
            <person name="Nagy L.G."/>
            <person name="Aury J.M."/>
            <person name="Wincker P."/>
            <person name="Grigoriev I.V."/>
            <person name="Bonfante P."/>
            <person name="Martin F.M."/>
        </authorList>
    </citation>
    <scope>NUCLEOTIDE SEQUENCE [LARGE SCALE GENOMIC DNA]</scope>
    <source>
        <strain evidence="2 3">RN42</strain>
    </source>
</reference>
<dbReference type="InterPro" id="IPR036047">
    <property type="entry name" value="F-box-like_dom_sf"/>
</dbReference>
<keyword evidence="3" id="KW-1185">Reference proteome</keyword>
<dbReference type="CDD" id="cd09917">
    <property type="entry name" value="F-box_SF"/>
    <property type="match status" value="1"/>
</dbReference>
<accession>A0A3N4IIL3</accession>
<evidence type="ECO:0000313" key="2">
    <source>
        <dbReference type="EMBL" id="RPA81494.1"/>
    </source>
</evidence>
<dbReference type="SUPFAM" id="SSF81383">
    <property type="entry name" value="F-box domain"/>
    <property type="match status" value="1"/>
</dbReference>